<feature type="compositionally biased region" description="Acidic residues" evidence="1">
    <location>
        <begin position="56"/>
        <end position="73"/>
    </location>
</feature>
<dbReference type="EMBL" id="WHJE01000061">
    <property type="protein sequence ID" value="KAE8763668.1"/>
    <property type="molecule type" value="Genomic_DNA"/>
</dbReference>
<organism evidence="2 3">
    <name type="scientific">Georgenia thermotolerans</name>
    <dbReference type="NCBI Taxonomy" id="527326"/>
    <lineage>
        <taxon>Bacteria</taxon>
        <taxon>Bacillati</taxon>
        <taxon>Actinomycetota</taxon>
        <taxon>Actinomycetes</taxon>
        <taxon>Micrococcales</taxon>
        <taxon>Bogoriellaceae</taxon>
        <taxon>Georgenia</taxon>
    </lineage>
</organism>
<name>A0A7J5UMQ9_9MICO</name>
<keyword evidence="3" id="KW-1185">Reference proteome</keyword>
<evidence type="ECO:0000313" key="3">
    <source>
        <dbReference type="Proteomes" id="UP000451860"/>
    </source>
</evidence>
<feature type="compositionally biased region" description="Low complexity" evidence="1">
    <location>
        <begin position="18"/>
        <end position="33"/>
    </location>
</feature>
<proteinExistence type="predicted"/>
<protein>
    <submittedName>
        <fullName evidence="2">Uncharacterized protein</fullName>
    </submittedName>
</protein>
<gene>
    <name evidence="2" type="ORF">GB883_12925</name>
</gene>
<sequence length="73" mass="7448">MSQAQPFQPNLHPDREGVPAADLGPGAPDAAPGFGIGGEDPDVIEEAERGKPADDAPADDAERDGDQDDIPAS</sequence>
<evidence type="ECO:0000256" key="1">
    <source>
        <dbReference type="SAM" id="MobiDB-lite"/>
    </source>
</evidence>
<reference evidence="2 3" key="1">
    <citation type="submission" date="2019-10" db="EMBL/GenBank/DDBJ databases">
        <title>Georgenia wutianyii sp. nov. and Georgenia yuyongxinii sp. nov. isolated from plateau pika (Ochotona curzoniae) in the Qinghai-Tibet plateau of China.</title>
        <authorList>
            <person name="Tian Z."/>
        </authorList>
    </citation>
    <scope>NUCLEOTIDE SEQUENCE [LARGE SCALE GENOMIC DNA]</scope>
    <source>
        <strain evidence="2 3">DSM 21501</strain>
    </source>
</reference>
<evidence type="ECO:0000313" key="2">
    <source>
        <dbReference type="EMBL" id="KAE8763668.1"/>
    </source>
</evidence>
<dbReference type="AlphaFoldDB" id="A0A7J5UMQ9"/>
<feature type="region of interest" description="Disordered" evidence="1">
    <location>
        <begin position="1"/>
        <end position="73"/>
    </location>
</feature>
<accession>A0A7J5UMQ9</accession>
<dbReference type="Proteomes" id="UP000451860">
    <property type="component" value="Unassembled WGS sequence"/>
</dbReference>
<dbReference type="RefSeq" id="WP_152202859.1">
    <property type="nucleotide sequence ID" value="NZ_VUKF01000019.1"/>
</dbReference>
<comment type="caution">
    <text evidence="2">The sequence shown here is derived from an EMBL/GenBank/DDBJ whole genome shotgun (WGS) entry which is preliminary data.</text>
</comment>